<dbReference type="GO" id="GO:0045252">
    <property type="term" value="C:oxoglutarate dehydrogenase complex"/>
    <property type="evidence" value="ECO:0007669"/>
    <property type="project" value="TreeGrafter"/>
</dbReference>
<comment type="caution">
    <text evidence="2">The sequence shown here is derived from an EMBL/GenBank/DDBJ whole genome shotgun (WGS) entry which is preliminary data.</text>
</comment>
<reference evidence="2 3" key="1">
    <citation type="submission" date="2018-09" db="EMBL/GenBank/DDBJ databases">
        <title>Genomic investigation of the strawberry pathogen Phytophthora fragariae indicates pathogenicity is determined by transcriptional variation in three key races.</title>
        <authorList>
            <person name="Adams T.M."/>
            <person name="Armitage A.D."/>
            <person name="Sobczyk M.K."/>
            <person name="Bates H.J."/>
            <person name="Dunwell J.M."/>
            <person name="Nellist C.F."/>
            <person name="Harrison R.J."/>
        </authorList>
    </citation>
    <scope>NUCLEOTIDE SEQUENCE [LARGE SCALE GENOMIC DNA]</scope>
    <source>
        <strain evidence="2 3">NOV-77</strain>
    </source>
</reference>
<dbReference type="InterPro" id="IPR023753">
    <property type="entry name" value="FAD/NAD-binding_dom"/>
</dbReference>
<dbReference type="InterPro" id="IPR050151">
    <property type="entry name" value="Class-I_Pyr_Nuc-Dis_Oxidored"/>
</dbReference>
<dbReference type="PANTHER" id="PTHR22912:SF223">
    <property type="entry name" value="DIHYDROLIPOYL DEHYDROGENASE 1, MITOCHONDRIAL"/>
    <property type="match status" value="1"/>
</dbReference>
<dbReference type="EMBL" id="QXFY01007473">
    <property type="protein sequence ID" value="KAE9266052.1"/>
    <property type="molecule type" value="Genomic_DNA"/>
</dbReference>
<organism evidence="2 3">
    <name type="scientific">Phytophthora fragariae</name>
    <dbReference type="NCBI Taxonomy" id="53985"/>
    <lineage>
        <taxon>Eukaryota</taxon>
        <taxon>Sar</taxon>
        <taxon>Stramenopiles</taxon>
        <taxon>Oomycota</taxon>
        <taxon>Peronosporomycetes</taxon>
        <taxon>Peronosporales</taxon>
        <taxon>Peronosporaceae</taxon>
        <taxon>Phytophthora</taxon>
    </lineage>
</organism>
<evidence type="ECO:0000313" key="3">
    <source>
        <dbReference type="Proteomes" id="UP000486351"/>
    </source>
</evidence>
<dbReference type="GO" id="GO:0006103">
    <property type="term" value="P:2-oxoglutarate metabolic process"/>
    <property type="evidence" value="ECO:0007669"/>
    <property type="project" value="TreeGrafter"/>
</dbReference>
<dbReference type="GO" id="GO:0004148">
    <property type="term" value="F:dihydrolipoyl dehydrogenase (NADH) activity"/>
    <property type="evidence" value="ECO:0007669"/>
    <property type="project" value="TreeGrafter"/>
</dbReference>
<dbReference type="PANTHER" id="PTHR22912">
    <property type="entry name" value="DISULFIDE OXIDOREDUCTASE"/>
    <property type="match status" value="1"/>
</dbReference>
<accession>A0A6G0Q201</accession>
<proteinExistence type="predicted"/>
<name>A0A6G0Q201_9STRA</name>
<dbReference type="GO" id="GO:0005739">
    <property type="term" value="C:mitochondrion"/>
    <property type="evidence" value="ECO:0007669"/>
    <property type="project" value="TreeGrafter"/>
</dbReference>
<dbReference type="InterPro" id="IPR036188">
    <property type="entry name" value="FAD/NAD-bd_sf"/>
</dbReference>
<evidence type="ECO:0000259" key="1">
    <source>
        <dbReference type="Pfam" id="PF07992"/>
    </source>
</evidence>
<protein>
    <recommendedName>
        <fullName evidence="1">FAD/NAD(P)-binding domain-containing protein</fullName>
    </recommendedName>
</protein>
<dbReference type="Gene3D" id="3.50.50.60">
    <property type="entry name" value="FAD/NAD(P)-binding domain"/>
    <property type="match status" value="1"/>
</dbReference>
<dbReference type="GO" id="GO:0050660">
    <property type="term" value="F:flavin adenine dinucleotide binding"/>
    <property type="evidence" value="ECO:0007669"/>
    <property type="project" value="TreeGrafter"/>
</dbReference>
<dbReference type="Proteomes" id="UP000486351">
    <property type="component" value="Unassembled WGS sequence"/>
</dbReference>
<dbReference type="Pfam" id="PF07992">
    <property type="entry name" value="Pyr_redox_2"/>
    <property type="match status" value="1"/>
</dbReference>
<gene>
    <name evidence="2" type="ORF">PF008_g31705</name>
</gene>
<dbReference type="SUPFAM" id="SSF51905">
    <property type="entry name" value="FAD/NAD(P)-binding domain"/>
    <property type="match status" value="1"/>
</dbReference>
<dbReference type="AlphaFoldDB" id="A0A6G0Q201"/>
<feature type="domain" description="FAD/NAD(P)-binding" evidence="1">
    <location>
        <begin position="28"/>
        <end position="95"/>
    </location>
</feature>
<sequence>MAVIVRHGFRGGVSLVARSSRAQQRRSRPTLPLVPVDSTTGKIIDSTGTLLLTCVPEHLVVVEAGVISLELGSVYKRLGSNMTVVEFKDTACPGMN</sequence>
<evidence type="ECO:0000313" key="2">
    <source>
        <dbReference type="EMBL" id="KAE9266052.1"/>
    </source>
</evidence>